<reference evidence="2" key="1">
    <citation type="submission" date="2023-07" db="EMBL/GenBank/DDBJ databases">
        <title>30 novel species of actinomycetes from the DSMZ collection.</title>
        <authorList>
            <person name="Nouioui I."/>
        </authorList>
    </citation>
    <scope>NUCLEOTIDE SEQUENCE [LARGE SCALE GENOMIC DNA]</scope>
    <source>
        <strain evidence="2">DSM 44915</strain>
    </source>
</reference>
<comment type="caution">
    <text evidence="1">The sequence shown here is derived from an EMBL/GenBank/DDBJ whole genome shotgun (WGS) entry which is preliminary data.</text>
</comment>
<gene>
    <name evidence="1" type="ORF">RM844_20960</name>
</gene>
<dbReference type="Proteomes" id="UP001183410">
    <property type="component" value="Unassembled WGS sequence"/>
</dbReference>
<organism evidence="1 2">
    <name type="scientific">Streptomyces chisholmiae</name>
    <dbReference type="NCBI Taxonomy" id="3075540"/>
    <lineage>
        <taxon>Bacteria</taxon>
        <taxon>Bacillati</taxon>
        <taxon>Actinomycetota</taxon>
        <taxon>Actinomycetes</taxon>
        <taxon>Kitasatosporales</taxon>
        <taxon>Streptomycetaceae</taxon>
        <taxon>Streptomyces</taxon>
    </lineage>
</organism>
<sequence length="144" mass="15199">MTNTYQYRFRAPGGRGGLAADLVATAGPPPTTVGRGVLRLHRGVLLALPAAVYWRDAAWLGFGAALSAPALAATHPAGLLLDVRALDYPPDHYRAEVAALAVDGWLHREFDLPPTGAGVRPAVDGFAFSWGEHTAPFADPPPPR</sequence>
<proteinExistence type="predicted"/>
<evidence type="ECO:0000313" key="1">
    <source>
        <dbReference type="EMBL" id="MDT0268761.1"/>
    </source>
</evidence>
<dbReference type="RefSeq" id="WP_311668843.1">
    <property type="nucleotide sequence ID" value="NZ_JAVREO010000012.1"/>
</dbReference>
<accession>A0ABU2JVH0</accession>
<dbReference type="EMBL" id="JAVREO010000012">
    <property type="protein sequence ID" value="MDT0268761.1"/>
    <property type="molecule type" value="Genomic_DNA"/>
</dbReference>
<name>A0ABU2JVH0_9ACTN</name>
<keyword evidence="2" id="KW-1185">Reference proteome</keyword>
<evidence type="ECO:0000313" key="2">
    <source>
        <dbReference type="Proteomes" id="UP001183410"/>
    </source>
</evidence>
<protein>
    <submittedName>
        <fullName evidence="1">Uncharacterized protein</fullName>
    </submittedName>
</protein>